<feature type="region of interest" description="Disordered" evidence="1">
    <location>
        <begin position="249"/>
        <end position="284"/>
    </location>
</feature>
<evidence type="ECO:0000313" key="3">
    <source>
        <dbReference type="Proteomes" id="UP001642484"/>
    </source>
</evidence>
<evidence type="ECO:0000256" key="1">
    <source>
        <dbReference type="SAM" id="MobiDB-lite"/>
    </source>
</evidence>
<sequence>MFTMPELDFDEMLASLAAAASDDPTDHMPMTCRECGERCGNRMESWLHTHSTGHRQFTSTPDAHEQLPCVCCSCGHRCLNRSAAVEHGKTTGHHQFRVQGRHCEHCAGFAAACSCSQGCPRPPGAECEARSRGSSSNHCEHCAGRLGACACSECPRKPSSLCFDMRGAMGAKGEGRHSGHRFDGDQCEVCRECGRCTYRITGRTSCINDRGRGPRERPPICGCGSGPSVCSRCGVGPCCRARRCQPPEAPVLRPSPVPPAPRPVLRRENSSRQRGGNVPENQLDEDIELAQAIARSLEEALPAAPKPSPQPHQSGDRARREQEELDMAIALSHYRRPMGHPQPHQLHQLHQLHQQPQPHQLHRLHQLHQLLHLHRWPRQRHHLRQLQLQLSR</sequence>
<reference evidence="2 3" key="1">
    <citation type="submission" date="2024-02" db="EMBL/GenBank/DDBJ databases">
        <authorList>
            <person name="Chen Y."/>
            <person name="Shah S."/>
            <person name="Dougan E. K."/>
            <person name="Thang M."/>
            <person name="Chan C."/>
        </authorList>
    </citation>
    <scope>NUCLEOTIDE SEQUENCE [LARGE SCALE GENOMIC DNA]</scope>
</reference>
<comment type="caution">
    <text evidence="2">The sequence shown here is derived from an EMBL/GenBank/DDBJ whole genome shotgun (WGS) entry which is preliminary data.</text>
</comment>
<dbReference type="Proteomes" id="UP001642484">
    <property type="component" value="Unassembled WGS sequence"/>
</dbReference>
<feature type="region of interest" description="Disordered" evidence="1">
    <location>
        <begin position="299"/>
        <end position="321"/>
    </location>
</feature>
<protein>
    <recommendedName>
        <fullName evidence="4">C2H2-type domain-containing protein</fullName>
    </recommendedName>
</protein>
<accession>A0ABP0PRF4</accession>
<feature type="compositionally biased region" description="Pro residues" evidence="1">
    <location>
        <begin position="249"/>
        <end position="262"/>
    </location>
</feature>
<keyword evidence="3" id="KW-1185">Reference proteome</keyword>
<evidence type="ECO:0008006" key="4">
    <source>
        <dbReference type="Google" id="ProtNLM"/>
    </source>
</evidence>
<dbReference type="EMBL" id="CAXAMN010023506">
    <property type="protein sequence ID" value="CAK9078157.1"/>
    <property type="molecule type" value="Genomic_DNA"/>
</dbReference>
<proteinExistence type="predicted"/>
<evidence type="ECO:0000313" key="2">
    <source>
        <dbReference type="EMBL" id="CAK9078157.1"/>
    </source>
</evidence>
<gene>
    <name evidence="2" type="ORF">CCMP2556_LOCUS38515</name>
</gene>
<name>A0ABP0PRF4_9DINO</name>
<organism evidence="2 3">
    <name type="scientific">Durusdinium trenchii</name>
    <dbReference type="NCBI Taxonomy" id="1381693"/>
    <lineage>
        <taxon>Eukaryota</taxon>
        <taxon>Sar</taxon>
        <taxon>Alveolata</taxon>
        <taxon>Dinophyceae</taxon>
        <taxon>Suessiales</taxon>
        <taxon>Symbiodiniaceae</taxon>
        <taxon>Durusdinium</taxon>
    </lineage>
</organism>